<dbReference type="Proteomes" id="UP000235786">
    <property type="component" value="Unassembled WGS sequence"/>
</dbReference>
<evidence type="ECO:0000313" key="2">
    <source>
        <dbReference type="Proteomes" id="UP000235786"/>
    </source>
</evidence>
<dbReference type="EMBL" id="KZ613937">
    <property type="protein sequence ID" value="PMD48401.1"/>
    <property type="molecule type" value="Genomic_DNA"/>
</dbReference>
<evidence type="ECO:0000313" key="1">
    <source>
        <dbReference type="EMBL" id="PMD48401.1"/>
    </source>
</evidence>
<gene>
    <name evidence="1" type="ORF">L207DRAFT_575071</name>
</gene>
<evidence type="ECO:0008006" key="3">
    <source>
        <dbReference type="Google" id="ProtNLM"/>
    </source>
</evidence>
<sequence>MPVPALGYSVRDVISTTTWICTIVSALRSHEAADEFAVVQQERFSIRLTLEAVSKLSSTLFQSQDLYNSVLSLIEALKVPLDAFSKQLGKYEPVLGAAADPFTWRKMVHKSGWIIGGKKFLWVTGMAKDIASIRAVITTHQGSIKWKYKLKEAREKTMRIGPCPEVSF</sequence>
<protein>
    <recommendedName>
        <fullName evidence="3">Fungal N-terminal domain-containing protein</fullName>
    </recommendedName>
</protein>
<name>A0A2J6SCB4_HYAVF</name>
<proteinExistence type="predicted"/>
<accession>A0A2J6SCB4</accession>
<dbReference type="AlphaFoldDB" id="A0A2J6SCB4"/>
<reference evidence="1 2" key="1">
    <citation type="submission" date="2016-04" db="EMBL/GenBank/DDBJ databases">
        <title>A degradative enzymes factory behind the ericoid mycorrhizal symbiosis.</title>
        <authorList>
            <consortium name="DOE Joint Genome Institute"/>
            <person name="Martino E."/>
            <person name="Morin E."/>
            <person name="Grelet G."/>
            <person name="Kuo A."/>
            <person name="Kohler A."/>
            <person name="Daghino S."/>
            <person name="Barry K."/>
            <person name="Choi C."/>
            <person name="Cichocki N."/>
            <person name="Clum A."/>
            <person name="Copeland A."/>
            <person name="Hainaut M."/>
            <person name="Haridas S."/>
            <person name="Labutti K."/>
            <person name="Lindquist E."/>
            <person name="Lipzen A."/>
            <person name="Khouja H.-R."/>
            <person name="Murat C."/>
            <person name="Ohm R."/>
            <person name="Olson A."/>
            <person name="Spatafora J."/>
            <person name="Veneault-Fourrey C."/>
            <person name="Henrissat B."/>
            <person name="Grigoriev I."/>
            <person name="Martin F."/>
            <person name="Perotto S."/>
        </authorList>
    </citation>
    <scope>NUCLEOTIDE SEQUENCE [LARGE SCALE GENOMIC DNA]</scope>
    <source>
        <strain evidence="1 2">F</strain>
    </source>
</reference>
<keyword evidence="2" id="KW-1185">Reference proteome</keyword>
<organism evidence="1 2">
    <name type="scientific">Hyaloscypha variabilis (strain UAMH 11265 / GT02V1 / F)</name>
    <name type="common">Meliniomyces variabilis</name>
    <dbReference type="NCBI Taxonomy" id="1149755"/>
    <lineage>
        <taxon>Eukaryota</taxon>
        <taxon>Fungi</taxon>
        <taxon>Dikarya</taxon>
        <taxon>Ascomycota</taxon>
        <taxon>Pezizomycotina</taxon>
        <taxon>Leotiomycetes</taxon>
        <taxon>Helotiales</taxon>
        <taxon>Hyaloscyphaceae</taxon>
        <taxon>Hyaloscypha</taxon>
        <taxon>Hyaloscypha variabilis</taxon>
    </lineage>
</organism>